<dbReference type="Pfam" id="PF04480">
    <property type="entry name" value="DUF559"/>
    <property type="match status" value="1"/>
</dbReference>
<dbReference type="Proteomes" id="UP000199546">
    <property type="component" value="Unassembled WGS sequence"/>
</dbReference>
<organism evidence="3 4">
    <name type="scientific">Geodermatophilus amargosae</name>
    <dbReference type="NCBI Taxonomy" id="1296565"/>
    <lineage>
        <taxon>Bacteria</taxon>
        <taxon>Bacillati</taxon>
        <taxon>Actinomycetota</taxon>
        <taxon>Actinomycetes</taxon>
        <taxon>Geodermatophilales</taxon>
        <taxon>Geodermatophilaceae</taxon>
        <taxon>Geodermatophilus</taxon>
    </lineage>
</organism>
<name>A0A1I6ZFA5_9ACTN</name>
<dbReference type="AlphaFoldDB" id="A0A1I6ZFA5"/>
<gene>
    <name evidence="3" type="ORF">SAMN05660657_01882</name>
</gene>
<evidence type="ECO:0000313" key="4">
    <source>
        <dbReference type="Proteomes" id="UP000199546"/>
    </source>
</evidence>
<dbReference type="Gene3D" id="3.40.960.10">
    <property type="entry name" value="VSR Endonuclease"/>
    <property type="match status" value="1"/>
</dbReference>
<dbReference type="STRING" id="1296565.SAMN05660657_01882"/>
<evidence type="ECO:0000313" key="3">
    <source>
        <dbReference type="EMBL" id="SFT61380.1"/>
    </source>
</evidence>
<feature type="domain" description="DUF559" evidence="2">
    <location>
        <begin position="213"/>
        <end position="274"/>
    </location>
</feature>
<evidence type="ECO:0000259" key="2">
    <source>
        <dbReference type="Pfam" id="PF04480"/>
    </source>
</evidence>
<protein>
    <recommendedName>
        <fullName evidence="2">DUF559 domain-containing protein</fullName>
    </recommendedName>
</protein>
<dbReference type="InterPro" id="IPR011335">
    <property type="entry name" value="Restrct_endonuc-II-like"/>
</dbReference>
<sequence>MALQDGLTERQLRHPAVVRLSRDTYLPRALAGETSARLAAVLLTAPPGAVLSHATAADLWGIAIPLQAEGGARVHLTVPMGSRAESRRDRSVHRTQLPDGDTTRRGGMPVTTPARTWRDLAAVLRPSALLAVSDQVLARWCSRGDLEQQLACRPTGRGSARARAVLPVADPRAESPMESVLRWLVHEAGLPPPELQYVVRDAHGRTTARADLAWPDRRLLVEFDGDVHRQRDVFVNDLRRQNRLVAAGWTVLRFTSADVLGRPDDVIAEIRRALR</sequence>
<dbReference type="RefSeq" id="WP_139245765.1">
    <property type="nucleotide sequence ID" value="NZ_FPBA01000005.1"/>
</dbReference>
<keyword evidence="4" id="KW-1185">Reference proteome</keyword>
<accession>A0A1I6ZFA5</accession>
<dbReference type="OrthoDB" id="3173471at2"/>
<reference evidence="4" key="1">
    <citation type="submission" date="2016-10" db="EMBL/GenBank/DDBJ databases">
        <authorList>
            <person name="Varghese N."/>
            <person name="Submissions S."/>
        </authorList>
    </citation>
    <scope>NUCLEOTIDE SEQUENCE [LARGE SCALE GENOMIC DNA]</scope>
    <source>
        <strain evidence="4">DSM 46136</strain>
    </source>
</reference>
<feature type="region of interest" description="Disordered" evidence="1">
    <location>
        <begin position="81"/>
        <end position="112"/>
    </location>
</feature>
<dbReference type="InterPro" id="IPR007569">
    <property type="entry name" value="DUF559"/>
</dbReference>
<evidence type="ECO:0000256" key="1">
    <source>
        <dbReference type="SAM" id="MobiDB-lite"/>
    </source>
</evidence>
<dbReference type="EMBL" id="FPBA01000005">
    <property type="protein sequence ID" value="SFT61380.1"/>
    <property type="molecule type" value="Genomic_DNA"/>
</dbReference>
<dbReference type="SUPFAM" id="SSF52980">
    <property type="entry name" value="Restriction endonuclease-like"/>
    <property type="match status" value="1"/>
</dbReference>
<proteinExistence type="predicted"/>